<dbReference type="NCBIfam" id="TIGR04085">
    <property type="entry name" value="rSAM_more_4Fe4S"/>
    <property type="match status" value="1"/>
</dbReference>
<dbReference type="InterPro" id="IPR023885">
    <property type="entry name" value="4Fe4S-binding_SPASM_dom"/>
</dbReference>
<dbReference type="Gene3D" id="3.20.20.70">
    <property type="entry name" value="Aldolase class I"/>
    <property type="match status" value="1"/>
</dbReference>
<dbReference type="PANTHER" id="PTHR11228">
    <property type="entry name" value="RADICAL SAM DOMAIN PROTEIN"/>
    <property type="match status" value="1"/>
</dbReference>
<dbReference type="SUPFAM" id="SSF102114">
    <property type="entry name" value="Radical SAM enzymes"/>
    <property type="match status" value="1"/>
</dbReference>
<dbReference type="Pfam" id="PF13186">
    <property type="entry name" value="SPASM"/>
    <property type="match status" value="1"/>
</dbReference>
<evidence type="ECO:0000313" key="2">
    <source>
        <dbReference type="EMBL" id="MPN09016.1"/>
    </source>
</evidence>
<feature type="domain" description="4Fe4S-binding SPASM" evidence="1">
    <location>
        <begin position="101"/>
        <end position="159"/>
    </location>
</feature>
<proteinExistence type="predicted"/>
<sequence>MATVSRWNCKEIPDLVDVVVENNVDIFAFGRYCPSMSDRDSCCSPEEYHEMMERCWEKFGQYKDSSTTFNLKDHLWTLFQYEKGIFHPSDYPDDEYVYDGCNCGNCHLTILSDGAVYACRRMESKVGNALTDDLYDLFTGAKMDQYREYEKFEKCAKCELLRFCRGCPAVASGYHGNLYAPDPQCWKEINA</sequence>
<gene>
    <name evidence="2" type="ORF">SDC9_156304</name>
</gene>
<dbReference type="InterPro" id="IPR050377">
    <property type="entry name" value="Radical_SAM_PqqE_MftC-like"/>
</dbReference>
<dbReference type="AlphaFoldDB" id="A0A645F5V5"/>
<name>A0A645F5V5_9ZZZZ</name>
<dbReference type="InterPro" id="IPR013785">
    <property type="entry name" value="Aldolase_TIM"/>
</dbReference>
<organism evidence="2">
    <name type="scientific">bioreactor metagenome</name>
    <dbReference type="NCBI Taxonomy" id="1076179"/>
    <lineage>
        <taxon>unclassified sequences</taxon>
        <taxon>metagenomes</taxon>
        <taxon>ecological metagenomes</taxon>
    </lineage>
</organism>
<dbReference type="EMBL" id="VSSQ01055109">
    <property type="protein sequence ID" value="MPN09016.1"/>
    <property type="molecule type" value="Genomic_DNA"/>
</dbReference>
<dbReference type="InterPro" id="IPR058240">
    <property type="entry name" value="rSAM_sf"/>
</dbReference>
<accession>A0A645F5V5</accession>
<evidence type="ECO:0000259" key="1">
    <source>
        <dbReference type="Pfam" id="PF13186"/>
    </source>
</evidence>
<comment type="caution">
    <text evidence="2">The sequence shown here is derived from an EMBL/GenBank/DDBJ whole genome shotgun (WGS) entry which is preliminary data.</text>
</comment>
<dbReference type="PANTHER" id="PTHR11228:SF7">
    <property type="entry name" value="PQQA PEPTIDE CYCLASE"/>
    <property type="match status" value="1"/>
</dbReference>
<reference evidence="2" key="1">
    <citation type="submission" date="2019-08" db="EMBL/GenBank/DDBJ databases">
        <authorList>
            <person name="Kucharzyk K."/>
            <person name="Murdoch R.W."/>
            <person name="Higgins S."/>
            <person name="Loffler F."/>
        </authorList>
    </citation>
    <scope>NUCLEOTIDE SEQUENCE</scope>
</reference>
<protein>
    <recommendedName>
        <fullName evidence="1">4Fe4S-binding SPASM domain-containing protein</fullName>
    </recommendedName>
</protein>